<keyword evidence="2" id="KW-0067">ATP-binding</keyword>
<comment type="caution">
    <text evidence="2">The sequence shown here is derived from an EMBL/GenBank/DDBJ whole genome shotgun (WGS) entry which is preliminary data.</text>
</comment>
<evidence type="ECO:0000259" key="1">
    <source>
        <dbReference type="Pfam" id="PF00005"/>
    </source>
</evidence>
<protein>
    <submittedName>
        <fullName evidence="2">Macrolide ABC transporter ATP-binding protein</fullName>
    </submittedName>
</protein>
<dbReference type="EMBL" id="PFPX01000078">
    <property type="protein sequence ID" value="PJA09340.1"/>
    <property type="molecule type" value="Genomic_DNA"/>
</dbReference>
<dbReference type="Proteomes" id="UP000228743">
    <property type="component" value="Unassembled WGS sequence"/>
</dbReference>
<dbReference type="SUPFAM" id="SSF52540">
    <property type="entry name" value="P-loop containing nucleoside triphosphate hydrolases"/>
    <property type="match status" value="1"/>
</dbReference>
<dbReference type="PANTHER" id="PTHR42798">
    <property type="entry name" value="LIPOPROTEIN-RELEASING SYSTEM ATP-BINDING PROTEIN LOLD"/>
    <property type="match status" value="1"/>
</dbReference>
<sequence length="93" mass="10239">MISIRDLTKEYTSGEVVTKVLHGLSFAIAKGEFVSIMGPSGSGKSTLMNIMGLLDRASSGQYFLEDKDVTSLNDNELAKWRNDKIGFVFQAFN</sequence>
<gene>
    <name evidence="2" type="ORF">COX68_02955</name>
</gene>
<evidence type="ECO:0000313" key="2">
    <source>
        <dbReference type="EMBL" id="PJA09340.1"/>
    </source>
</evidence>
<dbReference type="GO" id="GO:0016887">
    <property type="term" value="F:ATP hydrolysis activity"/>
    <property type="evidence" value="ECO:0007669"/>
    <property type="project" value="InterPro"/>
</dbReference>
<dbReference type="PANTHER" id="PTHR42798:SF2">
    <property type="entry name" value="ABC TRANSPORTER ATP-BINDING PROTEIN MG467-RELATED"/>
    <property type="match status" value="1"/>
</dbReference>
<feature type="domain" description="ABC transporter" evidence="1">
    <location>
        <begin position="21"/>
        <end position="91"/>
    </location>
</feature>
<dbReference type="InterPro" id="IPR027417">
    <property type="entry name" value="P-loop_NTPase"/>
</dbReference>
<dbReference type="AlphaFoldDB" id="A0A2M7VXR2"/>
<accession>A0A2M7VXR2</accession>
<dbReference type="Gene3D" id="3.40.50.300">
    <property type="entry name" value="P-loop containing nucleotide triphosphate hydrolases"/>
    <property type="match status" value="1"/>
</dbReference>
<dbReference type="GO" id="GO:0005524">
    <property type="term" value="F:ATP binding"/>
    <property type="evidence" value="ECO:0007669"/>
    <property type="project" value="UniProtKB-KW"/>
</dbReference>
<organism evidence="2 3">
    <name type="scientific">Candidatus Falkowbacteria bacterium CG_4_10_14_0_2_um_filter_41_15</name>
    <dbReference type="NCBI Taxonomy" id="1974554"/>
    <lineage>
        <taxon>Bacteria</taxon>
        <taxon>Candidatus Falkowiibacteriota</taxon>
    </lineage>
</organism>
<name>A0A2M7VXR2_9BACT</name>
<dbReference type="Pfam" id="PF00005">
    <property type="entry name" value="ABC_tran"/>
    <property type="match status" value="1"/>
</dbReference>
<evidence type="ECO:0000313" key="3">
    <source>
        <dbReference type="Proteomes" id="UP000228743"/>
    </source>
</evidence>
<reference evidence="3" key="1">
    <citation type="submission" date="2017-09" db="EMBL/GenBank/DDBJ databases">
        <title>Depth-based differentiation of microbial function through sediment-hosted aquifers and enrichment of novel symbionts in the deep terrestrial subsurface.</title>
        <authorList>
            <person name="Probst A.J."/>
            <person name="Ladd B."/>
            <person name="Jarett J.K."/>
            <person name="Geller-Mcgrath D.E."/>
            <person name="Sieber C.M.K."/>
            <person name="Emerson J.B."/>
            <person name="Anantharaman K."/>
            <person name="Thomas B.C."/>
            <person name="Malmstrom R."/>
            <person name="Stieglmeier M."/>
            <person name="Klingl A."/>
            <person name="Woyke T."/>
            <person name="Ryan C.M."/>
            <person name="Banfield J.F."/>
        </authorList>
    </citation>
    <scope>NUCLEOTIDE SEQUENCE [LARGE SCALE GENOMIC DNA]</scope>
</reference>
<feature type="non-terminal residue" evidence="2">
    <location>
        <position position="93"/>
    </location>
</feature>
<keyword evidence="2" id="KW-0547">Nucleotide-binding</keyword>
<dbReference type="InterPro" id="IPR003439">
    <property type="entry name" value="ABC_transporter-like_ATP-bd"/>
</dbReference>
<proteinExistence type="predicted"/>